<feature type="region of interest" description="Disordered" evidence="1">
    <location>
        <begin position="1"/>
        <end position="59"/>
    </location>
</feature>
<organism evidence="2 3">
    <name type="scientific">Tropilaelaps mercedesae</name>
    <dbReference type="NCBI Taxonomy" id="418985"/>
    <lineage>
        <taxon>Eukaryota</taxon>
        <taxon>Metazoa</taxon>
        <taxon>Ecdysozoa</taxon>
        <taxon>Arthropoda</taxon>
        <taxon>Chelicerata</taxon>
        <taxon>Arachnida</taxon>
        <taxon>Acari</taxon>
        <taxon>Parasitiformes</taxon>
        <taxon>Mesostigmata</taxon>
        <taxon>Gamasina</taxon>
        <taxon>Dermanyssoidea</taxon>
        <taxon>Laelapidae</taxon>
        <taxon>Tropilaelaps</taxon>
    </lineage>
</organism>
<accession>A0A1V9XZX9</accession>
<feature type="non-terminal residue" evidence="2">
    <location>
        <position position="104"/>
    </location>
</feature>
<feature type="region of interest" description="Disordered" evidence="1">
    <location>
        <begin position="72"/>
        <end position="104"/>
    </location>
</feature>
<feature type="compositionally biased region" description="Polar residues" evidence="1">
    <location>
        <begin position="1"/>
        <end position="10"/>
    </location>
</feature>
<evidence type="ECO:0000313" key="2">
    <source>
        <dbReference type="EMBL" id="OQR79012.1"/>
    </source>
</evidence>
<name>A0A1V9XZX9_9ACAR</name>
<evidence type="ECO:0000256" key="1">
    <source>
        <dbReference type="SAM" id="MobiDB-lite"/>
    </source>
</evidence>
<dbReference type="Proteomes" id="UP000192247">
    <property type="component" value="Unassembled WGS sequence"/>
</dbReference>
<dbReference type="EMBL" id="MNPL01001584">
    <property type="protein sequence ID" value="OQR79012.1"/>
    <property type="molecule type" value="Genomic_DNA"/>
</dbReference>
<keyword evidence="3" id="KW-1185">Reference proteome</keyword>
<feature type="compositionally biased region" description="Polar residues" evidence="1">
    <location>
        <begin position="49"/>
        <end position="58"/>
    </location>
</feature>
<feature type="compositionally biased region" description="Low complexity" evidence="1">
    <location>
        <begin position="80"/>
        <end position="91"/>
    </location>
</feature>
<evidence type="ECO:0000313" key="3">
    <source>
        <dbReference type="Proteomes" id="UP000192247"/>
    </source>
</evidence>
<dbReference type="InParanoid" id="A0A1V9XZX9"/>
<proteinExistence type="predicted"/>
<dbReference type="AlphaFoldDB" id="A0A1V9XZX9"/>
<reference evidence="2 3" key="1">
    <citation type="journal article" date="2017" name="Gigascience">
        <title>Draft genome of the honey bee ectoparasitic mite, Tropilaelaps mercedesae, is shaped by the parasitic life history.</title>
        <authorList>
            <person name="Dong X."/>
            <person name="Armstrong S.D."/>
            <person name="Xia D."/>
            <person name="Makepeace B.L."/>
            <person name="Darby A.C."/>
            <person name="Kadowaki T."/>
        </authorList>
    </citation>
    <scope>NUCLEOTIDE SEQUENCE [LARGE SCALE GENOMIC DNA]</scope>
    <source>
        <strain evidence="2">Wuxi-XJTLU</strain>
    </source>
</reference>
<comment type="caution">
    <text evidence="2">The sequence shown here is derived from an EMBL/GenBank/DDBJ whole genome shotgun (WGS) entry which is preliminary data.</text>
</comment>
<gene>
    <name evidence="2" type="ORF">BIW11_06026</name>
</gene>
<sequence length="104" mass="11105">MSNGQESGQNPPMEIIENSSPAPDSSDTSTNRRSRRRNPRLQDSDEEYNTVSSGSSDVSAEVAATVAEYLKRAPALQTDSSPSSASSASSLMRRRASRSLVRGA</sequence>
<feature type="compositionally biased region" description="Low complexity" evidence="1">
    <location>
        <begin position="18"/>
        <end position="31"/>
    </location>
</feature>
<protein>
    <submittedName>
        <fullName evidence="2">Uncharacterized protein</fullName>
    </submittedName>
</protein>